<reference evidence="2 3" key="1">
    <citation type="submission" date="2019-09" db="EMBL/GenBank/DDBJ databases">
        <title>Draft genome sequence of Ginsengibacter sp. BR5-29.</title>
        <authorList>
            <person name="Im W.-T."/>
        </authorList>
    </citation>
    <scope>NUCLEOTIDE SEQUENCE [LARGE SCALE GENOMIC DNA]</scope>
    <source>
        <strain evidence="2 3">BR5-29</strain>
    </source>
</reference>
<accession>A0A5J5IBL4</accession>
<dbReference type="AlphaFoldDB" id="A0A5J5IBL4"/>
<keyword evidence="1" id="KW-0472">Membrane</keyword>
<protein>
    <submittedName>
        <fullName evidence="2">Uncharacterized protein</fullName>
    </submittedName>
</protein>
<keyword evidence="1" id="KW-0812">Transmembrane</keyword>
<gene>
    <name evidence="2" type="ORF">FW778_18825</name>
</gene>
<evidence type="ECO:0000313" key="3">
    <source>
        <dbReference type="Proteomes" id="UP000326903"/>
    </source>
</evidence>
<dbReference type="Proteomes" id="UP000326903">
    <property type="component" value="Unassembled WGS sequence"/>
</dbReference>
<proteinExistence type="predicted"/>
<sequence length="106" mass="12651">MLTKDELLFLEYWEKNRDKENGFLRQLLVGLPMGLVFSLPVLLAVIFHGWYKNMIYISNSQLIVIIITVLIVAVFFSIFRGKFKWEYNEQLYKELKFKERKDNAAI</sequence>
<keyword evidence="1" id="KW-1133">Transmembrane helix</keyword>
<feature type="transmembrane region" description="Helical" evidence="1">
    <location>
        <begin position="62"/>
        <end position="79"/>
    </location>
</feature>
<name>A0A5J5IBL4_9BACT</name>
<comment type="caution">
    <text evidence="2">The sequence shown here is derived from an EMBL/GenBank/DDBJ whole genome shotgun (WGS) entry which is preliminary data.</text>
</comment>
<organism evidence="2 3">
    <name type="scientific">Ginsengibacter hankyongi</name>
    <dbReference type="NCBI Taxonomy" id="2607284"/>
    <lineage>
        <taxon>Bacteria</taxon>
        <taxon>Pseudomonadati</taxon>
        <taxon>Bacteroidota</taxon>
        <taxon>Chitinophagia</taxon>
        <taxon>Chitinophagales</taxon>
        <taxon>Chitinophagaceae</taxon>
        <taxon>Ginsengibacter</taxon>
    </lineage>
</organism>
<evidence type="ECO:0000256" key="1">
    <source>
        <dbReference type="SAM" id="Phobius"/>
    </source>
</evidence>
<dbReference type="RefSeq" id="WP_150416415.1">
    <property type="nucleotide sequence ID" value="NZ_VYQF01000008.1"/>
</dbReference>
<dbReference type="EMBL" id="VYQF01000008">
    <property type="protein sequence ID" value="KAA9036292.1"/>
    <property type="molecule type" value="Genomic_DNA"/>
</dbReference>
<evidence type="ECO:0000313" key="2">
    <source>
        <dbReference type="EMBL" id="KAA9036292.1"/>
    </source>
</evidence>
<feature type="transmembrane region" description="Helical" evidence="1">
    <location>
        <begin position="27"/>
        <end position="50"/>
    </location>
</feature>
<keyword evidence="3" id="KW-1185">Reference proteome</keyword>